<dbReference type="AlphaFoldDB" id="A0A3B3QC78"/>
<reference evidence="3" key="1">
    <citation type="submission" date="2025-08" db="UniProtKB">
        <authorList>
            <consortium name="Ensembl"/>
        </authorList>
    </citation>
    <scope>IDENTIFICATION</scope>
</reference>
<dbReference type="Pfam" id="PF08945">
    <property type="entry name" value="Bclx_interact"/>
    <property type="match status" value="1"/>
</dbReference>
<dbReference type="GeneTree" id="ENSGT00940000178131"/>
<dbReference type="Ensembl" id="ENSPKIT00000027723.1">
    <property type="protein sequence ID" value="ENSPKIP00000003758.1"/>
    <property type="gene ID" value="ENSPKIG00000021123.1"/>
</dbReference>
<feature type="domain" description="Bcl-x interacting BH3" evidence="2">
    <location>
        <begin position="102"/>
        <end position="132"/>
    </location>
</feature>
<keyword evidence="4" id="KW-1185">Reference proteome</keyword>
<dbReference type="InterPro" id="IPR015040">
    <property type="entry name" value="Bcl-x_interacting_BH3_dom"/>
</dbReference>
<accession>A0A3B3QC78</accession>
<sequence length="190" mass="20901">MGQILLTIPCSVCSAEDKITRMAESRNPVAEQTPIQAGPRTAKVPGQLQATPRFSTLSASSSGYHSLDISLPNSPFMTHNKSTQTPSPSNHLVCIYLSSVTRTLSMLPDMRPEMLVARELRRIGDKFNDIYINGVSILLCPHCPLRPTAMGQGATLTPYPGDNKNKESPLRSRSSWLHVRMGEVEQQEIV</sequence>
<dbReference type="STRING" id="1676925.ENSPKIP00000003758"/>
<evidence type="ECO:0000256" key="1">
    <source>
        <dbReference type="SAM" id="MobiDB-lite"/>
    </source>
</evidence>
<proteinExistence type="predicted"/>
<reference evidence="3" key="2">
    <citation type="submission" date="2025-09" db="UniProtKB">
        <authorList>
            <consortium name="Ensembl"/>
        </authorList>
    </citation>
    <scope>IDENTIFICATION</scope>
</reference>
<evidence type="ECO:0000313" key="3">
    <source>
        <dbReference type="Ensembl" id="ENSPKIP00000003758.1"/>
    </source>
</evidence>
<organism evidence="3 4">
    <name type="scientific">Paramormyrops kingsleyae</name>
    <dbReference type="NCBI Taxonomy" id="1676925"/>
    <lineage>
        <taxon>Eukaryota</taxon>
        <taxon>Metazoa</taxon>
        <taxon>Chordata</taxon>
        <taxon>Craniata</taxon>
        <taxon>Vertebrata</taxon>
        <taxon>Euteleostomi</taxon>
        <taxon>Actinopterygii</taxon>
        <taxon>Neopterygii</taxon>
        <taxon>Teleostei</taxon>
        <taxon>Osteoglossocephala</taxon>
        <taxon>Osteoglossomorpha</taxon>
        <taxon>Osteoglossiformes</taxon>
        <taxon>Mormyridae</taxon>
        <taxon>Paramormyrops</taxon>
    </lineage>
</organism>
<evidence type="ECO:0000313" key="4">
    <source>
        <dbReference type="Proteomes" id="UP000261540"/>
    </source>
</evidence>
<evidence type="ECO:0000259" key="2">
    <source>
        <dbReference type="Pfam" id="PF08945"/>
    </source>
</evidence>
<dbReference type="Proteomes" id="UP000261540">
    <property type="component" value="Unplaced"/>
</dbReference>
<name>A0A3B3QC78_9TELE</name>
<protein>
    <recommendedName>
        <fullName evidence="2">Bcl-x interacting BH3 domain-containing protein</fullName>
    </recommendedName>
</protein>
<feature type="region of interest" description="Disordered" evidence="1">
    <location>
        <begin position="154"/>
        <end position="174"/>
    </location>
</feature>